<dbReference type="Gene3D" id="6.10.140.2130">
    <property type="match status" value="1"/>
</dbReference>
<comment type="caution">
    <text evidence="6">The sequence shown here is derived from an EMBL/GenBank/DDBJ whole genome shotgun (WGS) entry which is preliminary data.</text>
</comment>
<dbReference type="Gene3D" id="6.10.140.1750">
    <property type="match status" value="1"/>
</dbReference>
<dbReference type="InterPro" id="IPR004018">
    <property type="entry name" value="RPEL_repeat"/>
</dbReference>
<dbReference type="GO" id="GO:0003779">
    <property type="term" value="F:actin binding"/>
    <property type="evidence" value="ECO:0007669"/>
    <property type="project" value="UniProtKB-KW"/>
</dbReference>
<keyword evidence="7" id="KW-1185">Reference proteome</keyword>
<dbReference type="PANTHER" id="PTHR12751:SF18">
    <property type="entry name" value="PHOSPHATASE AND ACTIN REGULATOR 1"/>
    <property type="match status" value="1"/>
</dbReference>
<dbReference type="GO" id="GO:0030036">
    <property type="term" value="P:actin cytoskeleton organization"/>
    <property type="evidence" value="ECO:0007669"/>
    <property type="project" value="TreeGrafter"/>
</dbReference>
<evidence type="ECO:0000256" key="1">
    <source>
        <dbReference type="ARBA" id="ARBA00009795"/>
    </source>
</evidence>
<keyword evidence="2" id="KW-0677">Repeat</keyword>
<evidence type="ECO:0000313" key="6">
    <source>
        <dbReference type="EMBL" id="KAK2194178.1"/>
    </source>
</evidence>
<gene>
    <name evidence="6" type="ORF">NP493_2g20075</name>
</gene>
<evidence type="ECO:0000256" key="5">
    <source>
        <dbReference type="SAM" id="MobiDB-lite"/>
    </source>
</evidence>
<feature type="compositionally biased region" description="Basic and acidic residues" evidence="5">
    <location>
        <begin position="134"/>
        <end position="148"/>
    </location>
</feature>
<feature type="compositionally biased region" description="Basic and acidic residues" evidence="5">
    <location>
        <begin position="183"/>
        <end position="199"/>
    </location>
</feature>
<name>A0AAD9PG76_RIDPI</name>
<protein>
    <recommendedName>
        <fullName evidence="8">Phosphatase and actin regulator</fullName>
    </recommendedName>
</protein>
<evidence type="ECO:0000313" key="7">
    <source>
        <dbReference type="Proteomes" id="UP001209878"/>
    </source>
</evidence>
<proteinExistence type="inferred from homology"/>
<reference evidence="6" key="1">
    <citation type="journal article" date="2023" name="Mol. Biol. Evol.">
        <title>Third-Generation Sequencing Reveals the Adaptive Role of the Epigenome in Three Deep-Sea Polychaetes.</title>
        <authorList>
            <person name="Perez M."/>
            <person name="Aroh O."/>
            <person name="Sun Y."/>
            <person name="Lan Y."/>
            <person name="Juniper S.K."/>
            <person name="Young C.R."/>
            <person name="Angers B."/>
            <person name="Qian P.Y."/>
        </authorList>
    </citation>
    <scope>NUCLEOTIDE SEQUENCE</scope>
    <source>
        <strain evidence="6">R07B-5</strain>
    </source>
</reference>
<dbReference type="PROSITE" id="PS51073">
    <property type="entry name" value="RPEL"/>
    <property type="match status" value="3"/>
</dbReference>
<evidence type="ECO:0000256" key="2">
    <source>
        <dbReference type="ARBA" id="ARBA00022737"/>
    </source>
</evidence>
<organism evidence="6 7">
    <name type="scientific">Ridgeia piscesae</name>
    <name type="common">Tubeworm</name>
    <dbReference type="NCBI Taxonomy" id="27915"/>
    <lineage>
        <taxon>Eukaryota</taxon>
        <taxon>Metazoa</taxon>
        <taxon>Spiralia</taxon>
        <taxon>Lophotrochozoa</taxon>
        <taxon>Annelida</taxon>
        <taxon>Polychaeta</taxon>
        <taxon>Sedentaria</taxon>
        <taxon>Canalipalpata</taxon>
        <taxon>Sabellida</taxon>
        <taxon>Siboglinidae</taxon>
        <taxon>Ridgeia</taxon>
    </lineage>
</organism>
<feature type="repeat" description="RPEL" evidence="4">
    <location>
        <begin position="299"/>
        <end position="324"/>
    </location>
</feature>
<keyword evidence="3" id="KW-0009">Actin-binding</keyword>
<dbReference type="EMBL" id="JAODUO010000002">
    <property type="protein sequence ID" value="KAK2194178.1"/>
    <property type="molecule type" value="Genomic_DNA"/>
</dbReference>
<feature type="repeat" description="RPEL" evidence="4">
    <location>
        <begin position="223"/>
        <end position="248"/>
    </location>
</feature>
<accession>A0AAD9PG76</accession>
<dbReference type="Proteomes" id="UP001209878">
    <property type="component" value="Unassembled WGS sequence"/>
</dbReference>
<dbReference type="PANTHER" id="PTHR12751">
    <property type="entry name" value="PHOSPHATASE AND ACTIN REGULATOR PHACTR"/>
    <property type="match status" value="1"/>
</dbReference>
<feature type="region of interest" description="Disordered" evidence="5">
    <location>
        <begin position="97"/>
        <end position="204"/>
    </location>
</feature>
<comment type="similarity">
    <text evidence="1">Belongs to the phosphatase and actin regulator family.</text>
</comment>
<feature type="repeat" description="RPEL" evidence="4">
    <location>
        <begin position="261"/>
        <end position="286"/>
    </location>
</feature>
<evidence type="ECO:0000256" key="3">
    <source>
        <dbReference type="ARBA" id="ARBA00023203"/>
    </source>
</evidence>
<dbReference type="Pfam" id="PF02755">
    <property type="entry name" value="RPEL"/>
    <property type="match status" value="2"/>
</dbReference>
<dbReference type="SMART" id="SM00707">
    <property type="entry name" value="RPEL"/>
    <property type="match status" value="3"/>
</dbReference>
<evidence type="ECO:0000256" key="4">
    <source>
        <dbReference type="PROSITE-ProRule" id="PRU00401"/>
    </source>
</evidence>
<sequence length="380" mass="43444">MSSGAVVQRPESYMVEPKQVRVMFPVEERDRQVPVYQKFPSLRGLPQEMDSSPSQLTMSPVIVNNSEGSATLLYPTLKPHFAHAPVTTIADNYPCSPAPVEAESPPGRLGYGQSPCSEPDASRKPVRSALKGGKTREMLQKQLNEKLRGKQHMTPPHARAPPPKVAPKPCGVTLATAVAAESSNKENEDPDYDNLHSDDSSSDEEVLYDDRFGNLAAKVSRQDSLARFLSSRPARQNLVDLNIIPTRTEQQRLEDRQRIESKLTRRLSLRPTPEELQAKNILHRQSPEEYKRDIEERKRILIRKLSFRPTVEELKERKIIKFSEYVEVTDAEDYDRRGDKPWTRLTPKNKAAIRKELNEFKSTEMEVHEDSRQFTRFHRP</sequence>
<evidence type="ECO:0008006" key="8">
    <source>
        <dbReference type="Google" id="ProtNLM"/>
    </source>
</evidence>
<dbReference type="AlphaFoldDB" id="A0AAD9PG76"/>